<sequence>MLINPCSSLQLQFSSSSSSSSASSKWPQTEENLYMSKKTPHFSGDSSLHETKLISSSTIRMGKPGLFETRIGVAQGTEECKLTFYSANISVWTQGHTHTSIQFAHFLLEMAEASEGRGSQSNTSAMSRTEIMSFPPNSEIPWANPLVRSSTVDGVTMQAKD</sequence>
<organism evidence="1 2">
    <name type="scientific">Malus domestica</name>
    <name type="common">Apple</name>
    <name type="synonym">Pyrus malus</name>
    <dbReference type="NCBI Taxonomy" id="3750"/>
    <lineage>
        <taxon>Eukaryota</taxon>
        <taxon>Viridiplantae</taxon>
        <taxon>Streptophyta</taxon>
        <taxon>Embryophyta</taxon>
        <taxon>Tracheophyta</taxon>
        <taxon>Spermatophyta</taxon>
        <taxon>Magnoliopsida</taxon>
        <taxon>eudicotyledons</taxon>
        <taxon>Gunneridae</taxon>
        <taxon>Pentapetalae</taxon>
        <taxon>rosids</taxon>
        <taxon>fabids</taxon>
        <taxon>Rosales</taxon>
        <taxon>Rosaceae</taxon>
        <taxon>Amygdaloideae</taxon>
        <taxon>Maleae</taxon>
        <taxon>Malus</taxon>
    </lineage>
</organism>
<proteinExistence type="predicted"/>
<gene>
    <name evidence="1" type="ORF">DVH24_041138</name>
</gene>
<dbReference type="AlphaFoldDB" id="A0A498IEI4"/>
<evidence type="ECO:0000313" key="2">
    <source>
        <dbReference type="Proteomes" id="UP000290289"/>
    </source>
</evidence>
<dbReference type="Proteomes" id="UP000290289">
    <property type="component" value="Chromosome 13"/>
</dbReference>
<dbReference type="EMBL" id="RDQH01000339">
    <property type="protein sequence ID" value="RXH79991.1"/>
    <property type="molecule type" value="Genomic_DNA"/>
</dbReference>
<reference evidence="1 2" key="1">
    <citation type="submission" date="2018-10" db="EMBL/GenBank/DDBJ databases">
        <title>A high-quality apple genome assembly.</title>
        <authorList>
            <person name="Hu J."/>
        </authorList>
    </citation>
    <scope>NUCLEOTIDE SEQUENCE [LARGE SCALE GENOMIC DNA]</scope>
    <source>
        <strain evidence="2">cv. HFTH1</strain>
        <tissue evidence="1">Young leaf</tissue>
    </source>
</reference>
<keyword evidence="2" id="KW-1185">Reference proteome</keyword>
<accession>A0A498IEI4</accession>
<evidence type="ECO:0000313" key="1">
    <source>
        <dbReference type="EMBL" id="RXH79991.1"/>
    </source>
</evidence>
<name>A0A498IEI4_MALDO</name>
<protein>
    <submittedName>
        <fullName evidence="1">Uncharacterized protein</fullName>
    </submittedName>
</protein>
<comment type="caution">
    <text evidence="1">The sequence shown here is derived from an EMBL/GenBank/DDBJ whole genome shotgun (WGS) entry which is preliminary data.</text>
</comment>